<dbReference type="OrthoDB" id="695752at2759"/>
<protein>
    <submittedName>
        <fullName evidence="2">Uncharacterized protein</fullName>
    </submittedName>
</protein>
<dbReference type="Proteomes" id="UP000095767">
    <property type="component" value="Unassembled WGS sequence"/>
</dbReference>
<evidence type="ECO:0000313" key="3">
    <source>
        <dbReference type="Proteomes" id="UP000095767"/>
    </source>
</evidence>
<feature type="region of interest" description="Disordered" evidence="1">
    <location>
        <begin position="95"/>
        <end position="114"/>
    </location>
</feature>
<evidence type="ECO:0000313" key="2">
    <source>
        <dbReference type="EMBL" id="OEL19584.1"/>
    </source>
</evidence>
<dbReference type="EMBL" id="LWDX02053118">
    <property type="protein sequence ID" value="OEL19584.1"/>
    <property type="molecule type" value="Genomic_DNA"/>
</dbReference>
<reference evidence="2 3" key="1">
    <citation type="submission" date="2016-09" db="EMBL/GenBank/DDBJ databases">
        <title>The draft genome of Dichanthelium oligosanthes: A C3 panicoid grass species.</title>
        <authorList>
            <person name="Studer A.J."/>
            <person name="Schnable J.C."/>
            <person name="Brutnell T.P."/>
        </authorList>
    </citation>
    <scope>NUCLEOTIDE SEQUENCE [LARGE SCALE GENOMIC DNA]</scope>
    <source>
        <strain evidence="3">cv. Kellogg 1175</strain>
        <tissue evidence="2">Leaf</tissue>
    </source>
</reference>
<keyword evidence="3" id="KW-1185">Reference proteome</keyword>
<proteinExistence type="predicted"/>
<accession>A0A1E5V3F8</accession>
<evidence type="ECO:0000256" key="1">
    <source>
        <dbReference type="SAM" id="MobiDB-lite"/>
    </source>
</evidence>
<name>A0A1E5V3F8_9POAL</name>
<sequence length="144" mass="17003">MLGQVKAKLKEATTQEEKNIIIKEVHTKEKNKVAVYILRVMRHKRNKHYIIYGFKFLMPEIPTTNCRLKDADIDRICADMCRFIQREMSHEQGMFYDPGRGRVPRSSQPTPKSHVKTNRMSCIVMVRGRNMNNSYVCVNYYVME</sequence>
<dbReference type="AlphaFoldDB" id="A0A1E5V3F8"/>
<organism evidence="2 3">
    <name type="scientific">Dichanthelium oligosanthes</name>
    <dbReference type="NCBI Taxonomy" id="888268"/>
    <lineage>
        <taxon>Eukaryota</taxon>
        <taxon>Viridiplantae</taxon>
        <taxon>Streptophyta</taxon>
        <taxon>Embryophyta</taxon>
        <taxon>Tracheophyta</taxon>
        <taxon>Spermatophyta</taxon>
        <taxon>Magnoliopsida</taxon>
        <taxon>Liliopsida</taxon>
        <taxon>Poales</taxon>
        <taxon>Poaceae</taxon>
        <taxon>PACMAD clade</taxon>
        <taxon>Panicoideae</taxon>
        <taxon>Panicodae</taxon>
        <taxon>Paniceae</taxon>
        <taxon>Dichantheliinae</taxon>
        <taxon>Dichanthelium</taxon>
    </lineage>
</organism>
<gene>
    <name evidence="2" type="ORF">BAE44_0019395</name>
</gene>
<comment type="caution">
    <text evidence="2">The sequence shown here is derived from an EMBL/GenBank/DDBJ whole genome shotgun (WGS) entry which is preliminary data.</text>
</comment>